<dbReference type="Gene3D" id="1.10.287.130">
    <property type="match status" value="1"/>
</dbReference>
<dbReference type="PANTHER" id="PTHR40448:SF1">
    <property type="entry name" value="TWO-COMPONENT SENSOR HISTIDINE KINASE"/>
    <property type="match status" value="1"/>
</dbReference>
<keyword evidence="3" id="KW-1003">Cell membrane</keyword>
<comment type="subcellular location">
    <subcellularLocation>
        <location evidence="1">Cell inner membrane</location>
    </subcellularLocation>
    <subcellularLocation>
        <location evidence="2">Cell membrane</location>
        <topology evidence="2">Multi-pass membrane protein</topology>
    </subcellularLocation>
</comment>
<dbReference type="Proteomes" id="UP000004827">
    <property type="component" value="Unassembled WGS sequence"/>
</dbReference>
<dbReference type="GO" id="GO:0042802">
    <property type="term" value="F:identical protein binding"/>
    <property type="evidence" value="ECO:0007669"/>
    <property type="project" value="TreeGrafter"/>
</dbReference>
<accession>D2YAM3</accession>
<dbReference type="Pfam" id="PF17203">
    <property type="entry name" value="sCache_3_2"/>
    <property type="match status" value="1"/>
</dbReference>
<feature type="transmembrane region" description="Helical" evidence="7">
    <location>
        <begin position="179"/>
        <end position="201"/>
    </location>
</feature>
<keyword evidence="6 7" id="KW-0472">Membrane</keyword>
<dbReference type="InterPro" id="IPR029151">
    <property type="entry name" value="Sensor-like_sf"/>
</dbReference>
<evidence type="ECO:0000313" key="11">
    <source>
        <dbReference type="Proteomes" id="UP000004827"/>
    </source>
</evidence>
<feature type="domain" description="PAS" evidence="9">
    <location>
        <begin position="216"/>
        <end position="258"/>
    </location>
</feature>
<dbReference type="PROSITE" id="PS50109">
    <property type="entry name" value="HIS_KIN"/>
    <property type="match status" value="1"/>
</dbReference>
<evidence type="ECO:0000256" key="7">
    <source>
        <dbReference type="SAM" id="Phobius"/>
    </source>
</evidence>
<reference evidence="10 11" key="1">
    <citation type="journal article" date="2009" name="BMC Evol. Biol.">
        <title>Genomic taxonomy of Vibrios.</title>
        <authorList>
            <person name="Thompson C.C."/>
            <person name="Vicente A.C."/>
            <person name="Souza R.C."/>
            <person name="Vasconcelos A.T."/>
            <person name="Vesth T."/>
            <person name="Alves N.Jr."/>
            <person name="Ussery D.W."/>
            <person name="Iida T."/>
            <person name="Thompson F.L."/>
        </authorList>
    </citation>
    <scope>NUCLEOTIDE SEQUENCE [LARGE SCALE GENOMIC DNA]</scope>
    <source>
        <strain evidence="10 11">VM603</strain>
    </source>
</reference>
<dbReference type="GO" id="GO:0016301">
    <property type="term" value="F:kinase activity"/>
    <property type="evidence" value="ECO:0007669"/>
    <property type="project" value="UniProtKB-KW"/>
</dbReference>
<dbReference type="SUPFAM" id="SSF55874">
    <property type="entry name" value="ATPase domain of HSP90 chaperone/DNA topoisomerase II/histidine kinase"/>
    <property type="match status" value="1"/>
</dbReference>
<feature type="domain" description="Histidine kinase" evidence="8">
    <location>
        <begin position="334"/>
        <end position="523"/>
    </location>
</feature>
<dbReference type="GO" id="GO:0005886">
    <property type="term" value="C:plasma membrane"/>
    <property type="evidence" value="ECO:0007669"/>
    <property type="project" value="UniProtKB-SubCell"/>
</dbReference>
<proteinExistence type="predicted"/>
<dbReference type="CDD" id="cd18773">
    <property type="entry name" value="PDC1_HK_sensor"/>
    <property type="match status" value="1"/>
</dbReference>
<feature type="transmembrane region" description="Helical" evidence="7">
    <location>
        <begin position="12"/>
        <end position="35"/>
    </location>
</feature>
<protein>
    <submittedName>
        <fullName evidence="10">Signal transduction histidine kinase regulating citrate/malate metabolism</fullName>
    </submittedName>
</protein>
<dbReference type="Pfam" id="PF02518">
    <property type="entry name" value="HATPase_c"/>
    <property type="match status" value="1"/>
</dbReference>
<dbReference type="PANTHER" id="PTHR40448">
    <property type="entry name" value="TWO-COMPONENT SENSOR HISTIDINE KINASE"/>
    <property type="match status" value="1"/>
</dbReference>
<name>D2YAM3_VIBMI</name>
<dbReference type="InterPro" id="IPR003594">
    <property type="entry name" value="HATPase_dom"/>
</dbReference>
<gene>
    <name evidence="10" type="primary">citA</name>
    <name evidence="10" type="ORF">VMB_05700</name>
</gene>
<dbReference type="Gene3D" id="3.30.450.20">
    <property type="entry name" value="PAS domain"/>
    <property type="match status" value="2"/>
</dbReference>
<evidence type="ECO:0000256" key="2">
    <source>
        <dbReference type="ARBA" id="ARBA00004651"/>
    </source>
</evidence>
<evidence type="ECO:0000256" key="1">
    <source>
        <dbReference type="ARBA" id="ARBA00004533"/>
    </source>
</evidence>
<sequence>MTVMPSRMIPRTFTQQLTVLLCVAFVAGAAVWWWFSADKIQRLMTNQIALRAQVQAAQLATFPELIEAVAARDTEQVSYLVESLQSVTDADFITVSDLAGIRLAHPIASRIGLPVMGDDIRPALEEGKAYLSYSVGSMGPSLRYISPIRATNGDIIGMIKVGYLLDTVAVWQSEKLQPLLMVGGMTLLLATLISTAFARLVRRQMQDREPWQLAQSLMTYEGVIQATHEGLIAMNQQGDIYLINDSAKQLIGAEPHQLGLIAQWLQGVTTQAKSDKYIDQLASLNGRSLVVSCVPLWGKNGSAGAVYSLRAHSELQALADRLQQVDQYVESVRIARHEYRNKLSTLAGLLQLQHYDQALQYVLQQSNLNQVQMDALRHLHAWPQLTAILMGKWSKAQEWHIPLDYSAVESVASLCISEESFCTLVGNLIDNSLDAVRGRTEPWVRVFLHQNEHELCLRVSNNGPMVTQALTELCRPGVTTKQGEGERGLGLYLVQSLVSRAQGHIELDSDEHETTFSIYLPKE</sequence>
<evidence type="ECO:0000256" key="3">
    <source>
        <dbReference type="ARBA" id="ARBA00022475"/>
    </source>
</evidence>
<keyword evidence="4 7" id="KW-0812">Transmembrane</keyword>
<comment type="caution">
    <text evidence="10">The sequence shown here is derived from an EMBL/GenBank/DDBJ whole genome shotgun (WGS) entry which is preliminary data.</text>
</comment>
<dbReference type="AlphaFoldDB" id="D2YAM3"/>
<evidence type="ECO:0000256" key="6">
    <source>
        <dbReference type="ARBA" id="ARBA00023136"/>
    </source>
</evidence>
<keyword evidence="10" id="KW-0808">Transferase</keyword>
<keyword evidence="10" id="KW-0418">Kinase</keyword>
<evidence type="ECO:0000256" key="5">
    <source>
        <dbReference type="ARBA" id="ARBA00022989"/>
    </source>
</evidence>
<evidence type="ECO:0000313" key="10">
    <source>
        <dbReference type="EMBL" id="EEW08271.1"/>
    </source>
</evidence>
<dbReference type="InterPro" id="IPR000014">
    <property type="entry name" value="PAS"/>
</dbReference>
<dbReference type="Gene3D" id="3.30.565.10">
    <property type="entry name" value="Histidine kinase-like ATPase, C-terminal domain"/>
    <property type="match status" value="1"/>
</dbReference>
<dbReference type="PROSITE" id="PS50112">
    <property type="entry name" value="PAS"/>
    <property type="match status" value="1"/>
</dbReference>
<dbReference type="SMART" id="SM00387">
    <property type="entry name" value="HATPase_c"/>
    <property type="match status" value="1"/>
</dbReference>
<dbReference type="SUPFAM" id="SSF103190">
    <property type="entry name" value="Sensory domain-like"/>
    <property type="match status" value="1"/>
</dbReference>
<evidence type="ECO:0000256" key="4">
    <source>
        <dbReference type="ARBA" id="ARBA00022692"/>
    </source>
</evidence>
<organism evidence="10 11">
    <name type="scientific">Vibrio mimicus VM603</name>
    <dbReference type="NCBI Taxonomy" id="671074"/>
    <lineage>
        <taxon>Bacteria</taxon>
        <taxon>Pseudomonadati</taxon>
        <taxon>Pseudomonadota</taxon>
        <taxon>Gammaproteobacteria</taxon>
        <taxon>Vibrionales</taxon>
        <taxon>Vibrionaceae</taxon>
        <taxon>Vibrio</taxon>
    </lineage>
</organism>
<keyword evidence="5 7" id="KW-1133">Transmembrane helix</keyword>
<evidence type="ECO:0000259" key="8">
    <source>
        <dbReference type="PROSITE" id="PS50109"/>
    </source>
</evidence>
<dbReference type="InterPro" id="IPR005467">
    <property type="entry name" value="His_kinase_dom"/>
</dbReference>
<dbReference type="InterPro" id="IPR036890">
    <property type="entry name" value="HATPase_C_sf"/>
</dbReference>
<dbReference type="InterPro" id="IPR033463">
    <property type="entry name" value="sCache_3"/>
</dbReference>
<evidence type="ECO:0000259" key="9">
    <source>
        <dbReference type="PROSITE" id="PS50112"/>
    </source>
</evidence>
<dbReference type="EMBL" id="ACYU01000018">
    <property type="protein sequence ID" value="EEW08271.1"/>
    <property type="molecule type" value="Genomic_DNA"/>
</dbReference>